<keyword evidence="5 7" id="KW-1133">Transmembrane helix</keyword>
<keyword evidence="4 7" id="KW-0812">Transmembrane</keyword>
<evidence type="ECO:0000256" key="5">
    <source>
        <dbReference type="ARBA" id="ARBA00022989"/>
    </source>
</evidence>
<feature type="transmembrane region" description="Helical" evidence="7">
    <location>
        <begin position="249"/>
        <end position="271"/>
    </location>
</feature>
<feature type="transmembrane region" description="Helical" evidence="7">
    <location>
        <begin position="39"/>
        <end position="62"/>
    </location>
</feature>
<dbReference type="GO" id="GO:0022857">
    <property type="term" value="F:transmembrane transporter activity"/>
    <property type="evidence" value="ECO:0007669"/>
    <property type="project" value="InterPro"/>
</dbReference>
<dbReference type="AlphaFoldDB" id="A0A3M6SC57"/>
<comment type="caution">
    <text evidence="9">The sequence shown here is derived from an EMBL/GenBank/DDBJ whole genome shotgun (WGS) entry which is preliminary data.</text>
</comment>
<gene>
    <name evidence="9" type="ORF">C5O77_06725</name>
</gene>
<feature type="domain" description="Major facilitator superfamily (MFS) profile" evidence="8">
    <location>
        <begin position="8"/>
        <end position="393"/>
    </location>
</feature>
<evidence type="ECO:0000256" key="2">
    <source>
        <dbReference type="ARBA" id="ARBA00007520"/>
    </source>
</evidence>
<organism evidence="9 10">
    <name type="scientific">Limosilactobacillus reuteri</name>
    <name type="common">Lactobacillus reuteri</name>
    <dbReference type="NCBI Taxonomy" id="1598"/>
    <lineage>
        <taxon>Bacteria</taxon>
        <taxon>Bacillati</taxon>
        <taxon>Bacillota</taxon>
        <taxon>Bacilli</taxon>
        <taxon>Lactobacillales</taxon>
        <taxon>Lactobacillaceae</taxon>
        <taxon>Limosilactobacillus</taxon>
    </lineage>
</organism>
<evidence type="ECO:0000313" key="9">
    <source>
        <dbReference type="EMBL" id="RMX24965.1"/>
    </source>
</evidence>
<dbReference type="PRINTS" id="PR01035">
    <property type="entry name" value="TCRTETA"/>
</dbReference>
<dbReference type="GO" id="GO:0005886">
    <property type="term" value="C:plasma membrane"/>
    <property type="evidence" value="ECO:0007669"/>
    <property type="project" value="UniProtKB-SubCell"/>
</dbReference>
<dbReference type="Proteomes" id="UP000276940">
    <property type="component" value="Unassembled WGS sequence"/>
</dbReference>
<dbReference type="PANTHER" id="PTHR23504">
    <property type="entry name" value="MAJOR FACILITATOR SUPERFAMILY DOMAIN-CONTAINING PROTEIN 10"/>
    <property type="match status" value="1"/>
</dbReference>
<feature type="transmembrane region" description="Helical" evidence="7">
    <location>
        <begin position="161"/>
        <end position="181"/>
    </location>
</feature>
<accession>A0A3M6SC57</accession>
<feature type="transmembrane region" description="Helical" evidence="7">
    <location>
        <begin position="342"/>
        <end position="363"/>
    </location>
</feature>
<dbReference type="PROSITE" id="PS00216">
    <property type="entry name" value="SUGAR_TRANSPORT_1"/>
    <property type="match status" value="1"/>
</dbReference>
<reference evidence="9 10" key="1">
    <citation type="journal article" date="2018" name="J Appl Environ Microbiol">
        <title>The gut symbionts Lactobacillus reuteri R2lc and 2010 encode a polyketide synthase cluster that activates the mammalian aryl-hydrocarbon receptor.</title>
        <authorList>
            <person name="Ozcam M."/>
            <person name="Roos S."/>
            <person name="Van Pijkeren J.P."/>
        </authorList>
    </citation>
    <scope>NUCLEOTIDE SEQUENCE [LARGE SCALE GENOMIC DNA]</scope>
    <source>
        <strain evidence="9 10">R2lc</strain>
    </source>
</reference>
<sequence>MTKEVKRIIFVVLFCEFLICLGMSLIFPVEPFIKNEYHFTAFDMGVMSSLFAFVQFIASPIVGRISDKVGRKPMLVWGLLIFAIAEFVFALAQHLWLFDLSRAVDGLSAAMFVPTSMALAADITSEKDRAKVIGWLSAAFSGGLILGPGLGGMLAHVNYKFPFWVAGILGLISTVVAWRFLPHDEDELFKSETKNPENELLTGGWSQLKQIMTPILITLFGMIFVASFGLAGFESIYSLYVNEVHNFDLNAIALVLTLNGIISLILQVFFFDRLVRWLGEVRLMRYSFFLSLVGTIMVIYDHNHWHIIIVTLFVFEAFDMLRPTITTLLTKMSKTNQGLLNGVNMSLTSVGNIIGPLISGYLLDVNYQYPYWFVSIFLIISWVITLVLGRERKAAAND</sequence>
<dbReference type="Gene3D" id="1.20.1250.20">
    <property type="entry name" value="MFS general substrate transporter like domains"/>
    <property type="match status" value="1"/>
</dbReference>
<dbReference type="RefSeq" id="WP_124216345.1">
    <property type="nucleotide sequence ID" value="NZ_PTLS01000032.1"/>
</dbReference>
<dbReference type="InterPro" id="IPR036259">
    <property type="entry name" value="MFS_trans_sf"/>
</dbReference>
<dbReference type="EMBL" id="PTLS01000032">
    <property type="protein sequence ID" value="RMX24965.1"/>
    <property type="molecule type" value="Genomic_DNA"/>
</dbReference>
<feature type="transmembrane region" description="Helical" evidence="7">
    <location>
        <begin position="133"/>
        <end position="155"/>
    </location>
</feature>
<comment type="subcellular location">
    <subcellularLocation>
        <location evidence="1">Cell membrane</location>
        <topology evidence="1">Multi-pass membrane protein</topology>
    </subcellularLocation>
</comment>
<protein>
    <submittedName>
        <fullName evidence="9">MFS transporter</fullName>
    </submittedName>
</protein>
<evidence type="ECO:0000256" key="4">
    <source>
        <dbReference type="ARBA" id="ARBA00022692"/>
    </source>
</evidence>
<proteinExistence type="inferred from homology"/>
<dbReference type="InterPro" id="IPR005829">
    <property type="entry name" value="Sugar_transporter_CS"/>
</dbReference>
<keyword evidence="3" id="KW-0813">Transport</keyword>
<dbReference type="CDD" id="cd17325">
    <property type="entry name" value="MFS_MdtG_SLC18_like"/>
    <property type="match status" value="1"/>
</dbReference>
<dbReference type="PROSITE" id="PS50850">
    <property type="entry name" value="MFS"/>
    <property type="match status" value="1"/>
</dbReference>
<feature type="transmembrane region" description="Helical" evidence="7">
    <location>
        <begin position="215"/>
        <end position="237"/>
    </location>
</feature>
<dbReference type="SUPFAM" id="SSF103473">
    <property type="entry name" value="MFS general substrate transporter"/>
    <property type="match status" value="1"/>
</dbReference>
<dbReference type="InterPro" id="IPR001958">
    <property type="entry name" value="Tet-R_TetA/multi-R_MdtG-like"/>
</dbReference>
<evidence type="ECO:0000256" key="1">
    <source>
        <dbReference type="ARBA" id="ARBA00004651"/>
    </source>
</evidence>
<name>A0A3M6SC57_LIMRT</name>
<evidence type="ECO:0000256" key="7">
    <source>
        <dbReference type="SAM" id="Phobius"/>
    </source>
</evidence>
<evidence type="ECO:0000259" key="8">
    <source>
        <dbReference type="PROSITE" id="PS50850"/>
    </source>
</evidence>
<keyword evidence="6 7" id="KW-0472">Membrane</keyword>
<feature type="transmembrane region" description="Helical" evidence="7">
    <location>
        <begin position="283"/>
        <end position="299"/>
    </location>
</feature>
<feature type="transmembrane region" description="Helical" evidence="7">
    <location>
        <begin position="7"/>
        <end position="27"/>
    </location>
</feature>
<dbReference type="InterPro" id="IPR020846">
    <property type="entry name" value="MFS_dom"/>
</dbReference>
<dbReference type="PANTHER" id="PTHR23504:SF115">
    <property type="entry name" value="MULTIDRUG RESISTANCE PROTEIN 2"/>
    <property type="match status" value="1"/>
</dbReference>
<dbReference type="Pfam" id="PF07690">
    <property type="entry name" value="MFS_1"/>
    <property type="match status" value="1"/>
</dbReference>
<evidence type="ECO:0000313" key="10">
    <source>
        <dbReference type="Proteomes" id="UP000276940"/>
    </source>
</evidence>
<evidence type="ECO:0000256" key="6">
    <source>
        <dbReference type="ARBA" id="ARBA00023136"/>
    </source>
</evidence>
<comment type="similarity">
    <text evidence="2">Belongs to the major facilitator superfamily. TCR/Tet family.</text>
</comment>
<feature type="transmembrane region" description="Helical" evidence="7">
    <location>
        <begin position="369"/>
        <end position="389"/>
    </location>
</feature>
<evidence type="ECO:0000256" key="3">
    <source>
        <dbReference type="ARBA" id="ARBA00022448"/>
    </source>
</evidence>
<dbReference type="InterPro" id="IPR011701">
    <property type="entry name" value="MFS"/>
</dbReference>
<feature type="transmembrane region" description="Helical" evidence="7">
    <location>
        <begin position="74"/>
        <end position="97"/>
    </location>
</feature>